<proteinExistence type="predicted"/>
<dbReference type="InterPro" id="IPR050155">
    <property type="entry name" value="HAD-like_hydrolase_sf"/>
</dbReference>
<dbReference type="PANTHER" id="PTHR43434">
    <property type="entry name" value="PHOSPHOGLYCOLATE PHOSPHATASE"/>
    <property type="match status" value="1"/>
</dbReference>
<feature type="compositionally biased region" description="Basic residues" evidence="1">
    <location>
        <begin position="90"/>
        <end position="102"/>
    </location>
</feature>
<dbReference type="GO" id="GO:0006281">
    <property type="term" value="P:DNA repair"/>
    <property type="evidence" value="ECO:0007669"/>
    <property type="project" value="TreeGrafter"/>
</dbReference>
<protein>
    <submittedName>
        <fullName evidence="2">Uncharacterized protein</fullName>
    </submittedName>
</protein>
<accession>A0A7S4RY53</accession>
<dbReference type="SUPFAM" id="SSF56784">
    <property type="entry name" value="HAD-like"/>
    <property type="match status" value="1"/>
</dbReference>
<gene>
    <name evidence="2" type="ORF">AMON00008_LOCUS41264</name>
</gene>
<sequence>MAQAALPEPRVQVGPMQRAGAVVTPATWRTPIAGLARPELPSAHGPRAVGSSGTRRARQHETFWWTLPYTVVAGLSLSQKRGGSAFCRTSGRRRARGSRPHRPPVATRCGPETPTREDAASLAFCFDFDGVVCDSVNESSTAAWKHASQRWPLLDLGKTPDPFLGPMRTVRPVVETGWENTVLIRLLSEAGVGDDLPPPSPSRIRQVPGVMPAYGMSLQEDSGSGGGGGLQMVSIITSNIISDWNGIRDQRMKEWSLDTKEMIKEFGEVRDCWIAEDQERWLAINQPYEGVPDIMDAMMQAGAEVFIITTKQRRFCQALLDDFGLEFPAERLFALEDGPKTEVLRSLLARPELAGRTFHFVEDKLETLRRVAADPDLEGIQLHFADWGYNTQRDRRVVGAGVVDKISLLSLDDLEALGVDEPWLE</sequence>
<name>A0A7S4RY53_9DINO</name>
<reference evidence="2" key="1">
    <citation type="submission" date="2021-01" db="EMBL/GenBank/DDBJ databases">
        <authorList>
            <person name="Corre E."/>
            <person name="Pelletier E."/>
            <person name="Niang G."/>
            <person name="Scheremetjew M."/>
            <person name="Finn R."/>
            <person name="Kale V."/>
            <person name="Holt S."/>
            <person name="Cochrane G."/>
            <person name="Meng A."/>
            <person name="Brown T."/>
            <person name="Cohen L."/>
        </authorList>
    </citation>
    <scope>NUCLEOTIDE SEQUENCE</scope>
    <source>
        <strain evidence="2">CCMP3105</strain>
    </source>
</reference>
<dbReference type="InterPro" id="IPR023214">
    <property type="entry name" value="HAD_sf"/>
</dbReference>
<dbReference type="EMBL" id="HBNR01058651">
    <property type="protein sequence ID" value="CAE4626648.1"/>
    <property type="molecule type" value="Transcribed_RNA"/>
</dbReference>
<organism evidence="2">
    <name type="scientific">Alexandrium monilatum</name>
    <dbReference type="NCBI Taxonomy" id="311494"/>
    <lineage>
        <taxon>Eukaryota</taxon>
        <taxon>Sar</taxon>
        <taxon>Alveolata</taxon>
        <taxon>Dinophyceae</taxon>
        <taxon>Gonyaulacales</taxon>
        <taxon>Pyrocystaceae</taxon>
        <taxon>Alexandrium</taxon>
    </lineage>
</organism>
<dbReference type="GO" id="GO:0005829">
    <property type="term" value="C:cytosol"/>
    <property type="evidence" value="ECO:0007669"/>
    <property type="project" value="TreeGrafter"/>
</dbReference>
<evidence type="ECO:0000256" key="1">
    <source>
        <dbReference type="SAM" id="MobiDB-lite"/>
    </source>
</evidence>
<evidence type="ECO:0000313" key="2">
    <source>
        <dbReference type="EMBL" id="CAE4626648.1"/>
    </source>
</evidence>
<dbReference type="AlphaFoldDB" id="A0A7S4RY53"/>
<dbReference type="GO" id="GO:0008967">
    <property type="term" value="F:phosphoglycolate phosphatase activity"/>
    <property type="evidence" value="ECO:0007669"/>
    <property type="project" value="TreeGrafter"/>
</dbReference>
<dbReference type="PANTHER" id="PTHR43434:SF21">
    <property type="entry name" value="SLL0295 PROTEIN"/>
    <property type="match status" value="1"/>
</dbReference>
<feature type="region of interest" description="Disordered" evidence="1">
    <location>
        <begin position="86"/>
        <end position="114"/>
    </location>
</feature>
<dbReference type="InterPro" id="IPR036412">
    <property type="entry name" value="HAD-like_sf"/>
</dbReference>
<dbReference type="Gene3D" id="3.40.50.1000">
    <property type="entry name" value="HAD superfamily/HAD-like"/>
    <property type="match status" value="1"/>
</dbReference>